<dbReference type="SUPFAM" id="SSF53300">
    <property type="entry name" value="vWA-like"/>
    <property type="match status" value="1"/>
</dbReference>
<dbReference type="PANTHER" id="PTHR33608:SF6">
    <property type="entry name" value="BLL2464 PROTEIN"/>
    <property type="match status" value="1"/>
</dbReference>
<keyword evidence="3" id="KW-1185">Reference proteome</keyword>
<name>A0A7S8E684_9CHLR</name>
<dbReference type="Gene3D" id="3.40.50.410">
    <property type="entry name" value="von Willebrand factor, type A domain"/>
    <property type="match status" value="1"/>
</dbReference>
<proteinExistence type="predicted"/>
<dbReference type="KEGG" id="pmet:G4Y79_15685"/>
<dbReference type="InterPro" id="IPR036465">
    <property type="entry name" value="vWFA_dom_sf"/>
</dbReference>
<reference evidence="2 3" key="1">
    <citation type="submission" date="2020-02" db="EMBL/GenBank/DDBJ databases">
        <authorList>
            <person name="Zheng R.K."/>
            <person name="Sun C.M."/>
        </authorList>
    </citation>
    <scope>NUCLEOTIDE SEQUENCE [LARGE SCALE GENOMIC DNA]</scope>
    <source>
        <strain evidence="3">rifampicinis</strain>
    </source>
</reference>
<dbReference type="CDD" id="cd00198">
    <property type="entry name" value="vWFA"/>
    <property type="match status" value="1"/>
</dbReference>
<evidence type="ECO:0000313" key="2">
    <source>
        <dbReference type="EMBL" id="QPC81144.1"/>
    </source>
</evidence>
<dbReference type="Pfam" id="PF01882">
    <property type="entry name" value="DUF58"/>
    <property type="match status" value="1"/>
</dbReference>
<protein>
    <submittedName>
        <fullName evidence="2">DUF58 domain-containing protein</fullName>
    </submittedName>
</protein>
<dbReference type="Proteomes" id="UP000594468">
    <property type="component" value="Chromosome"/>
</dbReference>
<sequence length="294" mass="33045">MLNANLLRTIRRIEYRTRRLVTSSFTGAYRSRYRGQGMSFVSVRPYVPGDDIRAIDWKITARTSIPHIRQYVAERELSLMILIDGSASLMFGTQERQKREYAAELGAILAYSAIFNNDKAGIMIFTDHLEHYVAPAKGRKHILRLLQDLLTYTPKGTNTDLGAALRTANRVLPQHSIIIMLSDFLVPPENYAKELAIVAQRHDVAAIMLTDPMEEVIPSVGLLHVQDSETGDVHLVDTASKKWQKAFAQQRTTLQTARDDAFKRAGVPTVALSQDADYIPTLIRFFGQSVGKQS</sequence>
<dbReference type="RefSeq" id="WP_195169217.1">
    <property type="nucleotide sequence ID" value="NZ_CP062983.1"/>
</dbReference>
<gene>
    <name evidence="2" type="ORF">G4Y79_15685</name>
</gene>
<dbReference type="PANTHER" id="PTHR33608">
    <property type="entry name" value="BLL2464 PROTEIN"/>
    <property type="match status" value="1"/>
</dbReference>
<accession>A0A7S8E684</accession>
<feature type="domain" description="DUF58" evidence="1">
    <location>
        <begin position="42"/>
        <end position="252"/>
    </location>
</feature>
<evidence type="ECO:0000259" key="1">
    <source>
        <dbReference type="Pfam" id="PF01882"/>
    </source>
</evidence>
<dbReference type="EMBL" id="CP062983">
    <property type="protein sequence ID" value="QPC81144.1"/>
    <property type="molecule type" value="Genomic_DNA"/>
</dbReference>
<dbReference type="InterPro" id="IPR002881">
    <property type="entry name" value="DUF58"/>
</dbReference>
<organism evidence="2 3">
    <name type="scientific">Phototrophicus methaneseepsis</name>
    <dbReference type="NCBI Taxonomy" id="2710758"/>
    <lineage>
        <taxon>Bacteria</taxon>
        <taxon>Bacillati</taxon>
        <taxon>Chloroflexota</taxon>
        <taxon>Candidatus Thermofontia</taxon>
        <taxon>Phototrophicales</taxon>
        <taxon>Phototrophicaceae</taxon>
        <taxon>Phototrophicus</taxon>
    </lineage>
</organism>
<evidence type="ECO:0000313" key="3">
    <source>
        <dbReference type="Proteomes" id="UP000594468"/>
    </source>
</evidence>
<dbReference type="AlphaFoldDB" id="A0A7S8E684"/>